<evidence type="ECO:0000313" key="5">
    <source>
        <dbReference type="EMBL" id="GAA2112893.1"/>
    </source>
</evidence>
<comment type="cofactor">
    <cofactor evidence="1">
        <name>Mg(2+)</name>
        <dbReference type="ChEBI" id="CHEBI:18420"/>
    </cofactor>
</comment>
<proteinExistence type="predicted"/>
<keyword evidence="6" id="KW-1185">Reference proteome</keyword>
<dbReference type="SUPFAM" id="SSF54826">
    <property type="entry name" value="Enolase N-terminal domain-like"/>
    <property type="match status" value="1"/>
</dbReference>
<reference evidence="5 6" key="1">
    <citation type="journal article" date="2019" name="Int. J. Syst. Evol. Microbiol.">
        <title>The Global Catalogue of Microorganisms (GCM) 10K type strain sequencing project: providing services to taxonomists for standard genome sequencing and annotation.</title>
        <authorList>
            <consortium name="The Broad Institute Genomics Platform"/>
            <consortium name="The Broad Institute Genome Sequencing Center for Infectious Disease"/>
            <person name="Wu L."/>
            <person name="Ma J."/>
        </authorList>
    </citation>
    <scope>NUCLEOTIDE SEQUENCE [LARGE SCALE GENOMIC DNA]</scope>
    <source>
        <strain evidence="5 6">JCM 14559</strain>
    </source>
</reference>
<dbReference type="SUPFAM" id="SSF51604">
    <property type="entry name" value="Enolase C-terminal domain-like"/>
    <property type="match status" value="1"/>
</dbReference>
<evidence type="ECO:0000259" key="4">
    <source>
        <dbReference type="SMART" id="SM00922"/>
    </source>
</evidence>
<dbReference type="InterPro" id="IPR046945">
    <property type="entry name" value="RHMD-like"/>
</dbReference>
<organism evidence="5 6">
    <name type="scientific">Kitasatospora saccharophila</name>
    <dbReference type="NCBI Taxonomy" id="407973"/>
    <lineage>
        <taxon>Bacteria</taxon>
        <taxon>Bacillati</taxon>
        <taxon>Actinomycetota</taxon>
        <taxon>Actinomycetes</taxon>
        <taxon>Kitasatosporales</taxon>
        <taxon>Streptomycetaceae</taxon>
        <taxon>Kitasatospora</taxon>
    </lineage>
</organism>
<dbReference type="SFLD" id="SFLDS00001">
    <property type="entry name" value="Enolase"/>
    <property type="match status" value="1"/>
</dbReference>
<dbReference type="Pfam" id="PF02746">
    <property type="entry name" value="MR_MLE_N"/>
    <property type="match status" value="1"/>
</dbReference>
<name>A0ABN2XL49_9ACTN</name>
<keyword evidence="3" id="KW-0460">Magnesium</keyword>
<dbReference type="InterPro" id="IPR013341">
    <property type="entry name" value="Mandelate_racemase_N_dom"/>
</dbReference>
<dbReference type="Gene3D" id="3.20.20.120">
    <property type="entry name" value="Enolase-like C-terminal domain"/>
    <property type="match status" value="1"/>
</dbReference>
<dbReference type="InterPro" id="IPR029017">
    <property type="entry name" value="Enolase-like_N"/>
</dbReference>
<dbReference type="Pfam" id="PF13378">
    <property type="entry name" value="MR_MLE_C"/>
    <property type="match status" value="1"/>
</dbReference>
<dbReference type="PANTHER" id="PTHR13794:SF58">
    <property type="entry name" value="MITOCHONDRIAL ENOLASE SUPERFAMILY MEMBER 1"/>
    <property type="match status" value="1"/>
</dbReference>
<dbReference type="PANTHER" id="PTHR13794">
    <property type="entry name" value="ENOLASE SUPERFAMILY, MANDELATE RACEMASE"/>
    <property type="match status" value="1"/>
</dbReference>
<dbReference type="Gene3D" id="3.30.390.10">
    <property type="entry name" value="Enolase-like, N-terminal domain"/>
    <property type="match status" value="1"/>
</dbReference>
<feature type="domain" description="Mandelate racemase/muconate lactonizing enzyme C-terminal" evidence="4">
    <location>
        <begin position="144"/>
        <end position="245"/>
    </location>
</feature>
<dbReference type="RefSeq" id="WP_344555893.1">
    <property type="nucleotide sequence ID" value="NZ_BAAANS010000044.1"/>
</dbReference>
<evidence type="ECO:0000256" key="1">
    <source>
        <dbReference type="ARBA" id="ARBA00001946"/>
    </source>
</evidence>
<dbReference type="PROSITE" id="PS00908">
    <property type="entry name" value="MR_MLE_1"/>
    <property type="match status" value="1"/>
</dbReference>
<evidence type="ECO:0000256" key="3">
    <source>
        <dbReference type="ARBA" id="ARBA00022842"/>
    </source>
</evidence>
<dbReference type="SMART" id="SM00922">
    <property type="entry name" value="MR_MLE"/>
    <property type="match status" value="1"/>
</dbReference>
<evidence type="ECO:0000313" key="6">
    <source>
        <dbReference type="Proteomes" id="UP001500897"/>
    </source>
</evidence>
<dbReference type="SFLD" id="SFLDG00179">
    <property type="entry name" value="mandelate_racemase"/>
    <property type="match status" value="1"/>
</dbReference>
<dbReference type="InterPro" id="IPR013342">
    <property type="entry name" value="Mandelate_racemase_C"/>
</dbReference>
<accession>A0ABN2XL49</accession>
<comment type="caution">
    <text evidence="5">The sequence shown here is derived from an EMBL/GenBank/DDBJ whole genome shotgun (WGS) entry which is preliminary data.</text>
</comment>
<dbReference type="InterPro" id="IPR029065">
    <property type="entry name" value="Enolase_C-like"/>
</dbReference>
<dbReference type="InterPro" id="IPR018110">
    <property type="entry name" value="Mandel_Rmase/mucon_lact_enz_CS"/>
</dbReference>
<sequence>MWTDRPIEWLTARVYTVPTDRPEADGTLAWNSTTLVLVEAGSGPATGLGWTYGPPATAALVREQLGPVVLGREALDTSGAYEAMRRALRNAGRPGLGTYALSAVDLALWDLAARLLDVPLVGLLGGRPRPVEVYGSGGFTTYPDRVLERQLRGWVEEQGIPRVKIKIGESWGTRPERDLERIAAARTAIGPDTALYVDANGAFTPKRAIRLASAFADDGVSWFEEPVSSDDPAGLAAVRAAVAPDVAAGEYGDDSRYFARLAPAVDCLQADATRCGGPTGFLRAAAVAEASGVPLSAHCSPHAHAHAAAARGAAVRHLEWFHDHVRVESLLFDGTLDPAGGTVTPGADGAPGHGLTLAEGRAAPYLADV</sequence>
<dbReference type="Proteomes" id="UP001500897">
    <property type="component" value="Unassembled WGS sequence"/>
</dbReference>
<evidence type="ECO:0000256" key="2">
    <source>
        <dbReference type="ARBA" id="ARBA00022723"/>
    </source>
</evidence>
<keyword evidence="2" id="KW-0479">Metal-binding</keyword>
<dbReference type="InterPro" id="IPR036849">
    <property type="entry name" value="Enolase-like_C_sf"/>
</dbReference>
<gene>
    <name evidence="5" type="ORF">GCM10009759_56100</name>
</gene>
<protein>
    <submittedName>
        <fullName evidence="5">Enolase C-terminal domain-like protein</fullName>
    </submittedName>
</protein>
<dbReference type="EMBL" id="BAAANS010000044">
    <property type="protein sequence ID" value="GAA2112893.1"/>
    <property type="molecule type" value="Genomic_DNA"/>
</dbReference>